<proteinExistence type="predicted"/>
<name>A0ABU8Q770_9SPHN</name>
<dbReference type="Proteomes" id="UP001380365">
    <property type="component" value="Unassembled WGS sequence"/>
</dbReference>
<accession>A0ABU8Q770</accession>
<reference evidence="1 2" key="1">
    <citation type="submission" date="2023-12" db="EMBL/GenBank/DDBJ databases">
        <title>Gut-associated functions are favored during microbiome assembly across C. elegans life.</title>
        <authorList>
            <person name="Zimmermann J."/>
        </authorList>
    </citation>
    <scope>NUCLEOTIDE SEQUENCE [LARGE SCALE GENOMIC DNA]</scope>
    <source>
        <strain evidence="1 2">JUb134</strain>
    </source>
</reference>
<evidence type="ECO:0000313" key="1">
    <source>
        <dbReference type="EMBL" id="MEJ5095352.1"/>
    </source>
</evidence>
<comment type="caution">
    <text evidence="1">The sequence shown here is derived from an EMBL/GenBank/DDBJ whole genome shotgun (WGS) entry which is preliminary data.</text>
</comment>
<keyword evidence="2" id="KW-1185">Reference proteome</keyword>
<evidence type="ECO:0000313" key="2">
    <source>
        <dbReference type="Proteomes" id="UP001380365"/>
    </source>
</evidence>
<protein>
    <submittedName>
        <fullName evidence="1">Uncharacterized protein</fullName>
    </submittedName>
</protein>
<sequence length="573" mass="63689">MTLPELNDTQALEASEAKLSRLHSRFSEFLERYAPLLKLTVSEAEFKWEIFRWSTSLDGTDKDALSAEAGRLLAGGRPSIKAAIFDETKQFSGTNSSLSVEFAGFAKWLGRHGYEELRDLAALTEMGLALEFLQELRQPTQIEDAKLSNVLVLDAPVLLDLMGLSGPSRQRSIENCLRALRGHGTRVATLTHCLEEVAEIIDTVLKRPVNQRFGLTGDALRANPPLAHRARFIARSPDKEAKRLNVEVLVMDRKSPLHANFFADELIDRFRLSSTWHGPDKVEQQYRDALSVAFVMRRRQGRYSSDAFDAPFTLITRNSTFTRYADLFVRTNLGPPSYAFGPAMETKTLAAITWMRFGDTVDRNAPETHLISACDRILASNGFLLKKAERRIAEQQGKEISEAIFSSQQAVFDLVVATGGSPDVLDAANSEELLRAVTSSAQELGRLEERHLADAEIDVARRAASDFASEAEAARQRSVQLAADKAISEGMLRAKQEEIAQIERASEARLDQIAEQTWEDAEAQAWWIVGSAWVVAALYGLGGQFFIWDGDGWWRGDERSLVLGSSVILASLL</sequence>
<dbReference type="RefSeq" id="WP_132884631.1">
    <property type="nucleotide sequence ID" value="NZ_JBBGZA010000001.1"/>
</dbReference>
<dbReference type="EMBL" id="JBBGZA010000001">
    <property type="protein sequence ID" value="MEJ5095352.1"/>
    <property type="molecule type" value="Genomic_DNA"/>
</dbReference>
<gene>
    <name evidence="1" type="ORF">WH159_12480</name>
</gene>
<organism evidence="1 2">
    <name type="scientific">Sphingomonas molluscorum</name>
    <dbReference type="NCBI Taxonomy" id="418184"/>
    <lineage>
        <taxon>Bacteria</taxon>
        <taxon>Pseudomonadati</taxon>
        <taxon>Pseudomonadota</taxon>
        <taxon>Alphaproteobacteria</taxon>
        <taxon>Sphingomonadales</taxon>
        <taxon>Sphingomonadaceae</taxon>
        <taxon>Sphingomonas</taxon>
    </lineage>
</organism>